<name>A0A9D4BSN8_DREPO</name>
<comment type="caution">
    <text evidence="2">The sequence shown here is derived from an EMBL/GenBank/DDBJ whole genome shotgun (WGS) entry which is preliminary data.</text>
</comment>
<accession>A0A9D4BSN8</accession>
<reference evidence="2" key="1">
    <citation type="journal article" date="2019" name="bioRxiv">
        <title>The Genome of the Zebra Mussel, Dreissena polymorpha: A Resource for Invasive Species Research.</title>
        <authorList>
            <person name="McCartney M.A."/>
            <person name="Auch B."/>
            <person name="Kono T."/>
            <person name="Mallez S."/>
            <person name="Zhang Y."/>
            <person name="Obille A."/>
            <person name="Becker A."/>
            <person name="Abrahante J.E."/>
            <person name="Garbe J."/>
            <person name="Badalamenti J.P."/>
            <person name="Herman A."/>
            <person name="Mangelson H."/>
            <person name="Liachko I."/>
            <person name="Sullivan S."/>
            <person name="Sone E.D."/>
            <person name="Koren S."/>
            <person name="Silverstein K.A.T."/>
            <person name="Beckman K.B."/>
            <person name="Gohl D.M."/>
        </authorList>
    </citation>
    <scope>NUCLEOTIDE SEQUENCE</scope>
    <source>
        <strain evidence="2">Duluth1</strain>
        <tissue evidence="2">Whole animal</tissue>
    </source>
</reference>
<keyword evidence="3" id="KW-1185">Reference proteome</keyword>
<proteinExistence type="predicted"/>
<reference evidence="2" key="2">
    <citation type="submission" date="2020-11" db="EMBL/GenBank/DDBJ databases">
        <authorList>
            <person name="McCartney M.A."/>
            <person name="Auch B."/>
            <person name="Kono T."/>
            <person name="Mallez S."/>
            <person name="Becker A."/>
            <person name="Gohl D.M."/>
            <person name="Silverstein K.A.T."/>
            <person name="Koren S."/>
            <person name="Bechman K.B."/>
            <person name="Herman A."/>
            <person name="Abrahante J.E."/>
            <person name="Garbe J."/>
        </authorList>
    </citation>
    <scope>NUCLEOTIDE SEQUENCE</scope>
    <source>
        <strain evidence="2">Duluth1</strain>
        <tissue evidence="2">Whole animal</tissue>
    </source>
</reference>
<evidence type="ECO:0000313" key="2">
    <source>
        <dbReference type="EMBL" id="KAH3706834.1"/>
    </source>
</evidence>
<organism evidence="2 3">
    <name type="scientific">Dreissena polymorpha</name>
    <name type="common">Zebra mussel</name>
    <name type="synonym">Mytilus polymorpha</name>
    <dbReference type="NCBI Taxonomy" id="45954"/>
    <lineage>
        <taxon>Eukaryota</taxon>
        <taxon>Metazoa</taxon>
        <taxon>Spiralia</taxon>
        <taxon>Lophotrochozoa</taxon>
        <taxon>Mollusca</taxon>
        <taxon>Bivalvia</taxon>
        <taxon>Autobranchia</taxon>
        <taxon>Heteroconchia</taxon>
        <taxon>Euheterodonta</taxon>
        <taxon>Imparidentia</taxon>
        <taxon>Neoheterodontei</taxon>
        <taxon>Myida</taxon>
        <taxon>Dreissenoidea</taxon>
        <taxon>Dreissenidae</taxon>
        <taxon>Dreissena</taxon>
    </lineage>
</organism>
<dbReference type="Proteomes" id="UP000828390">
    <property type="component" value="Unassembled WGS sequence"/>
</dbReference>
<protein>
    <submittedName>
        <fullName evidence="2">Uncharacterized protein</fullName>
    </submittedName>
</protein>
<evidence type="ECO:0000313" key="3">
    <source>
        <dbReference type="Proteomes" id="UP000828390"/>
    </source>
</evidence>
<sequence length="99" mass="11735">MMQHEYRALSEQREFLKNTRNASDVNVSNLQKFSENMQTAVTLFLDTIEHVQKRVNSNLERCRREAKNKHARVEFLDSEQEKMEKEIPKLKSDISVIII</sequence>
<feature type="coiled-coil region" evidence="1">
    <location>
        <begin position="59"/>
        <end position="93"/>
    </location>
</feature>
<evidence type="ECO:0000256" key="1">
    <source>
        <dbReference type="SAM" id="Coils"/>
    </source>
</evidence>
<gene>
    <name evidence="2" type="ORF">DPMN_066224</name>
</gene>
<dbReference type="AlphaFoldDB" id="A0A9D4BSN8"/>
<dbReference type="EMBL" id="JAIWYP010000014">
    <property type="protein sequence ID" value="KAH3706834.1"/>
    <property type="molecule type" value="Genomic_DNA"/>
</dbReference>
<keyword evidence="1" id="KW-0175">Coiled coil</keyword>